<dbReference type="GO" id="GO:0006310">
    <property type="term" value="P:DNA recombination"/>
    <property type="evidence" value="ECO:0007669"/>
    <property type="project" value="UniProtKB-KW"/>
</dbReference>
<dbReference type="PROSITE" id="PS51898">
    <property type="entry name" value="TYR_RECOMBINASE"/>
    <property type="match status" value="1"/>
</dbReference>
<evidence type="ECO:0000259" key="2">
    <source>
        <dbReference type="PROSITE" id="PS51898"/>
    </source>
</evidence>
<evidence type="ECO:0000256" key="1">
    <source>
        <dbReference type="ARBA" id="ARBA00023172"/>
    </source>
</evidence>
<dbReference type="SUPFAM" id="SSF56349">
    <property type="entry name" value="DNA breaking-rejoining enzymes"/>
    <property type="match status" value="1"/>
</dbReference>
<keyword evidence="1" id="KW-0233">DNA recombination</keyword>
<keyword evidence="4" id="KW-1185">Reference proteome</keyword>
<accession>A0A4Z0PSK8</accession>
<dbReference type="GO" id="GO:0015074">
    <property type="term" value="P:DNA integration"/>
    <property type="evidence" value="ECO:0007669"/>
    <property type="project" value="InterPro"/>
</dbReference>
<dbReference type="EMBL" id="SRLD01000005">
    <property type="protein sequence ID" value="TGE18993.1"/>
    <property type="molecule type" value="Genomic_DNA"/>
</dbReference>
<comment type="caution">
    <text evidence="3">The sequence shown here is derived from an EMBL/GenBank/DDBJ whole genome shotgun (WGS) entry which is preliminary data.</text>
</comment>
<dbReference type="InterPro" id="IPR011010">
    <property type="entry name" value="DNA_brk_join_enz"/>
</dbReference>
<evidence type="ECO:0000313" key="4">
    <source>
        <dbReference type="Proteomes" id="UP000297739"/>
    </source>
</evidence>
<gene>
    <name evidence="3" type="ORF">E5J99_04410</name>
</gene>
<dbReference type="InterPro" id="IPR013762">
    <property type="entry name" value="Integrase-like_cat_sf"/>
</dbReference>
<dbReference type="InterPro" id="IPR002104">
    <property type="entry name" value="Integrase_catalytic"/>
</dbReference>
<reference evidence="3 4" key="1">
    <citation type="submission" date="2019-04" db="EMBL/GenBank/DDBJ databases">
        <authorList>
            <person name="Feng G."/>
            <person name="Zhang J."/>
            <person name="Zhu H."/>
        </authorList>
    </citation>
    <scope>NUCLEOTIDE SEQUENCE [LARGE SCALE GENOMIC DNA]</scope>
    <source>
        <strain evidence="3 4">JCM 17223</strain>
    </source>
</reference>
<dbReference type="OrthoDB" id="1098628at2"/>
<dbReference type="Pfam" id="PF00589">
    <property type="entry name" value="Phage_integrase"/>
    <property type="match status" value="1"/>
</dbReference>
<dbReference type="GO" id="GO:0003677">
    <property type="term" value="F:DNA binding"/>
    <property type="evidence" value="ECO:0007669"/>
    <property type="project" value="InterPro"/>
</dbReference>
<organism evidence="3 4">
    <name type="scientific">Hymenobacter elongatus</name>
    <dbReference type="NCBI Taxonomy" id="877208"/>
    <lineage>
        <taxon>Bacteria</taxon>
        <taxon>Pseudomonadati</taxon>
        <taxon>Bacteroidota</taxon>
        <taxon>Cytophagia</taxon>
        <taxon>Cytophagales</taxon>
        <taxon>Hymenobacteraceae</taxon>
        <taxon>Hymenobacter</taxon>
    </lineage>
</organism>
<name>A0A4Z0PSK8_9BACT</name>
<evidence type="ECO:0000313" key="3">
    <source>
        <dbReference type="EMBL" id="TGE18993.1"/>
    </source>
</evidence>
<dbReference type="AlphaFoldDB" id="A0A4Z0PSK8"/>
<proteinExistence type="predicted"/>
<sequence length="198" mass="23022">MMKLKVYYTQLPIGSAHRRVLQRFLFSCCSSLRLGDLKNLHAAKLNGQELTFQIQKTYEKKLEEMMLPLTKEAISYLKDAHREEGLVVFYNYTDQFSNRALKAIGWTLEIETDMHHHIGRETFATEFVRRGGSIAVFQRLIDHTKIETTMKYVHVDNDMKRPAIQMLDEQNEAPMTVVACFLLPRTKVLLPIVARLSF</sequence>
<feature type="domain" description="Tyr recombinase" evidence="2">
    <location>
        <begin position="1"/>
        <end position="165"/>
    </location>
</feature>
<protein>
    <recommendedName>
        <fullName evidence="2">Tyr recombinase domain-containing protein</fullName>
    </recommendedName>
</protein>
<dbReference type="Gene3D" id="1.10.443.10">
    <property type="entry name" value="Intergrase catalytic core"/>
    <property type="match status" value="1"/>
</dbReference>
<dbReference type="Proteomes" id="UP000297739">
    <property type="component" value="Unassembled WGS sequence"/>
</dbReference>